<feature type="transmembrane region" description="Helical" evidence="1">
    <location>
        <begin position="79"/>
        <end position="103"/>
    </location>
</feature>
<evidence type="ECO:0000313" key="3">
    <source>
        <dbReference type="Proteomes" id="UP000516361"/>
    </source>
</evidence>
<dbReference type="Proteomes" id="UP000516361">
    <property type="component" value="Chromosome"/>
</dbReference>
<protein>
    <recommendedName>
        <fullName evidence="4">Cell wall-active antibiotics response LiaF-like C-terminal domain-containing protein</fullName>
    </recommendedName>
</protein>
<sequence length="312" mass="35381">MRNGLISILIGILILLNIVFKIELGLNSTLLIIFSLIFLIDGLNFKKMKGERFGSLIFGIFLILEAFKIIPILSFWQIILVLIASYMIGHGLYSAFYSGTFLFSTKNDMPKEFKIPYNKLDKEISLNIDADWTKINLNSNNIEHALIAKYISNSKIYNMSLNNDENIITFKNKINVTSPKIPERAKVRLQLNKNILYHLNSDLNVADVFYDFRETNIKDTYISATASKIVIIPIDKSDSTMDINLEISSLTIKLPRNIGLILTHSGDLNFKTFEGLIKTESGSYISSNYDNSEYICHLTISSDVSKLNVVII</sequence>
<reference evidence="2 3" key="1">
    <citation type="submission" date="2018-06" db="EMBL/GenBank/DDBJ databases">
        <title>Genome sequencing of Oceanotoga sp. sy52.</title>
        <authorList>
            <person name="Mori K."/>
        </authorList>
    </citation>
    <scope>NUCLEOTIDE SEQUENCE [LARGE SCALE GENOMIC DNA]</scope>
    <source>
        <strain evidence="3">sy52</strain>
    </source>
</reference>
<evidence type="ECO:0008006" key="4">
    <source>
        <dbReference type="Google" id="ProtNLM"/>
    </source>
</evidence>
<accession>A0A7G1G9Y7</accession>
<evidence type="ECO:0000256" key="1">
    <source>
        <dbReference type="SAM" id="Phobius"/>
    </source>
</evidence>
<feature type="transmembrane region" description="Helical" evidence="1">
    <location>
        <begin position="53"/>
        <end position="73"/>
    </location>
</feature>
<keyword evidence="1" id="KW-0472">Membrane</keyword>
<name>A0A7G1G9Y7_9BACT</name>
<proteinExistence type="predicted"/>
<dbReference type="InParanoid" id="A0A7G1G9Y7"/>
<evidence type="ECO:0000313" key="2">
    <source>
        <dbReference type="EMBL" id="BBE31833.1"/>
    </source>
</evidence>
<dbReference type="KEGG" id="ocy:OSSY52_19740"/>
<organism evidence="2 3">
    <name type="scientific">Tepiditoga spiralis</name>
    <dbReference type="NCBI Taxonomy" id="2108365"/>
    <lineage>
        <taxon>Bacteria</taxon>
        <taxon>Thermotogati</taxon>
        <taxon>Thermotogota</taxon>
        <taxon>Thermotogae</taxon>
        <taxon>Petrotogales</taxon>
        <taxon>Petrotogaceae</taxon>
        <taxon>Tepiditoga</taxon>
    </lineage>
</organism>
<keyword evidence="1" id="KW-1133">Transmembrane helix</keyword>
<keyword evidence="3" id="KW-1185">Reference proteome</keyword>
<dbReference type="AlphaFoldDB" id="A0A7G1G9Y7"/>
<keyword evidence="1" id="KW-0812">Transmembrane</keyword>
<dbReference type="RefSeq" id="WP_190614633.1">
    <property type="nucleotide sequence ID" value="NZ_AP018712.1"/>
</dbReference>
<dbReference type="EMBL" id="AP018712">
    <property type="protein sequence ID" value="BBE31833.1"/>
    <property type="molecule type" value="Genomic_DNA"/>
</dbReference>
<gene>
    <name evidence="2" type="ORF">OSSY52_19740</name>
</gene>